<accession>A0A1M4MYL8</accession>
<dbReference type="PANTHER" id="PTHR30466:SF1">
    <property type="entry name" value="FMN REDUCTASE (NADH) RUTF"/>
    <property type="match status" value="1"/>
</dbReference>
<dbReference type="GO" id="GO:0010181">
    <property type="term" value="F:FMN binding"/>
    <property type="evidence" value="ECO:0007669"/>
    <property type="project" value="InterPro"/>
</dbReference>
<dbReference type="RefSeq" id="WP_072706304.1">
    <property type="nucleotide sequence ID" value="NZ_FMJB01000047.1"/>
</dbReference>
<protein>
    <submittedName>
        <fullName evidence="3">Putative flavin oxidoreductase</fullName>
    </submittedName>
</protein>
<organism evidence="3 4">
    <name type="scientific">Donghicola eburneus</name>
    <dbReference type="NCBI Taxonomy" id="393278"/>
    <lineage>
        <taxon>Bacteria</taxon>
        <taxon>Pseudomonadati</taxon>
        <taxon>Pseudomonadota</taxon>
        <taxon>Alphaproteobacteria</taxon>
        <taxon>Rhodobacterales</taxon>
        <taxon>Roseobacteraceae</taxon>
        <taxon>Donghicola</taxon>
    </lineage>
</organism>
<reference evidence="4" key="1">
    <citation type="submission" date="2016-09" db="EMBL/GenBank/DDBJ databases">
        <authorList>
            <person name="Wibberg D."/>
        </authorList>
    </citation>
    <scope>NUCLEOTIDE SEQUENCE [LARGE SCALE GENOMIC DNA]</scope>
</reference>
<gene>
    <name evidence="3" type="ORF">KARMA_1864</name>
</gene>
<evidence type="ECO:0000259" key="2">
    <source>
        <dbReference type="SMART" id="SM00903"/>
    </source>
</evidence>
<name>A0A1M4MYL8_9RHOB</name>
<dbReference type="AlphaFoldDB" id="A0A1M4MYL8"/>
<dbReference type="InterPro" id="IPR050268">
    <property type="entry name" value="NADH-dep_flavin_reductase"/>
</dbReference>
<dbReference type="Gene3D" id="2.30.110.10">
    <property type="entry name" value="Electron Transport, Fmn-binding Protein, Chain A"/>
    <property type="match status" value="1"/>
</dbReference>
<dbReference type="InterPro" id="IPR012349">
    <property type="entry name" value="Split_barrel_FMN-bd"/>
</dbReference>
<dbReference type="PANTHER" id="PTHR30466">
    <property type="entry name" value="FLAVIN REDUCTASE"/>
    <property type="match status" value="1"/>
</dbReference>
<proteinExistence type="predicted"/>
<feature type="domain" description="Flavin reductase like" evidence="2">
    <location>
        <begin position="24"/>
        <end position="165"/>
    </location>
</feature>
<evidence type="ECO:0000256" key="1">
    <source>
        <dbReference type="ARBA" id="ARBA00023002"/>
    </source>
</evidence>
<evidence type="ECO:0000313" key="3">
    <source>
        <dbReference type="EMBL" id="SCM67662.1"/>
    </source>
</evidence>
<dbReference type="SMART" id="SM00903">
    <property type="entry name" value="Flavin_Reduct"/>
    <property type="match status" value="1"/>
</dbReference>
<keyword evidence="4" id="KW-1185">Reference proteome</keyword>
<dbReference type="Pfam" id="PF01613">
    <property type="entry name" value="Flavin_Reduct"/>
    <property type="match status" value="1"/>
</dbReference>
<dbReference type="EMBL" id="FMJB01000047">
    <property type="protein sequence ID" value="SCM67662.1"/>
    <property type="molecule type" value="Genomic_DNA"/>
</dbReference>
<dbReference type="InterPro" id="IPR002563">
    <property type="entry name" value="Flavin_Rdtase-like_dom"/>
</dbReference>
<dbReference type="SUPFAM" id="SSF50475">
    <property type="entry name" value="FMN-binding split barrel"/>
    <property type="match status" value="1"/>
</dbReference>
<evidence type="ECO:0000313" key="4">
    <source>
        <dbReference type="Proteomes" id="UP000184085"/>
    </source>
</evidence>
<sequence length="170" mass="18540">MTEVTTLDGFTPTPDLQRDFRNVLGCFGTGVTVVTCQTAKGPMGITANSFSAVSLDPPLVLWCPAHSSHRYPLFAEARHYAIHVLKADQLDLGIAFAKDGFAFDHCAWTENEHGVPVLTETLARFECESYDLHQAGDHAIAVGRVLRAHAGEGTPLLFTRGEYGQFTAFD</sequence>
<dbReference type="GO" id="GO:0042602">
    <property type="term" value="F:riboflavin reductase (NADPH) activity"/>
    <property type="evidence" value="ECO:0007669"/>
    <property type="project" value="TreeGrafter"/>
</dbReference>
<keyword evidence="1" id="KW-0560">Oxidoreductase</keyword>
<dbReference type="Proteomes" id="UP000184085">
    <property type="component" value="Unassembled WGS sequence"/>
</dbReference>